<dbReference type="EMBL" id="JAVFKD010000012">
    <property type="protein sequence ID" value="KAK5992450.1"/>
    <property type="molecule type" value="Genomic_DNA"/>
</dbReference>
<dbReference type="PANTHER" id="PTHR16099">
    <property type="entry name" value="8-OXO-DGTP DIPHOSPHATES NUDT15"/>
    <property type="match status" value="1"/>
</dbReference>
<evidence type="ECO:0000313" key="2">
    <source>
        <dbReference type="EMBL" id="KAK5992450.1"/>
    </source>
</evidence>
<dbReference type="SUPFAM" id="SSF55811">
    <property type="entry name" value="Nudix"/>
    <property type="match status" value="1"/>
</dbReference>
<dbReference type="InterPro" id="IPR015797">
    <property type="entry name" value="NUDIX_hydrolase-like_dom_sf"/>
</dbReference>
<accession>A0ABR0SL18</accession>
<sequence>MSELNPRVGIAAIITDANGRVLVGKRKGSHGAGTWQFPGGHLEYKEDVTFCAERETLEETALKVKGNGIIAVTNDIFETEGKHYITLFVHCKMLNPEDEPQVLEPNKCEGWHWKTWQDLKDINKAAVSGTSNDKLFLPIINLFEQTSSPEDLLSRKSL</sequence>
<gene>
    <name evidence="2" type="ORF">PT974_05854</name>
</gene>
<evidence type="ECO:0000259" key="1">
    <source>
        <dbReference type="PROSITE" id="PS51462"/>
    </source>
</evidence>
<dbReference type="CDD" id="cd04678">
    <property type="entry name" value="NUDIX_MTH2_Nudt15"/>
    <property type="match status" value="1"/>
</dbReference>
<keyword evidence="2" id="KW-0378">Hydrolase</keyword>
<reference evidence="2 3" key="1">
    <citation type="submission" date="2024-01" db="EMBL/GenBank/DDBJ databases">
        <title>Complete genome of Cladobotryum mycophilum ATHUM6906.</title>
        <authorList>
            <person name="Christinaki A.C."/>
            <person name="Myridakis A.I."/>
            <person name="Kouvelis V.N."/>
        </authorList>
    </citation>
    <scope>NUCLEOTIDE SEQUENCE [LARGE SCALE GENOMIC DNA]</scope>
    <source>
        <strain evidence="2 3">ATHUM6906</strain>
    </source>
</reference>
<keyword evidence="3" id="KW-1185">Reference proteome</keyword>
<dbReference type="PROSITE" id="PS51462">
    <property type="entry name" value="NUDIX"/>
    <property type="match status" value="1"/>
</dbReference>
<dbReference type="Proteomes" id="UP001338125">
    <property type="component" value="Unassembled WGS sequence"/>
</dbReference>
<name>A0ABR0SL18_9HYPO</name>
<dbReference type="PANTHER" id="PTHR16099:SF5">
    <property type="entry name" value="NUCLEOTIDE TRIPHOSPHATE DIPHOSPHATASE NUDT15"/>
    <property type="match status" value="1"/>
</dbReference>
<feature type="domain" description="Nudix hydrolase" evidence="1">
    <location>
        <begin position="3"/>
        <end position="137"/>
    </location>
</feature>
<evidence type="ECO:0000313" key="3">
    <source>
        <dbReference type="Proteomes" id="UP001338125"/>
    </source>
</evidence>
<dbReference type="Gene3D" id="3.90.79.10">
    <property type="entry name" value="Nucleoside Triphosphate Pyrophosphohydrolase"/>
    <property type="match status" value="1"/>
</dbReference>
<protein>
    <submittedName>
        <fullName evidence="2">Nudix hydrolase 1</fullName>
    </submittedName>
</protein>
<comment type="caution">
    <text evidence="2">The sequence shown here is derived from an EMBL/GenBank/DDBJ whole genome shotgun (WGS) entry which is preliminary data.</text>
</comment>
<organism evidence="2 3">
    <name type="scientific">Cladobotryum mycophilum</name>
    <dbReference type="NCBI Taxonomy" id="491253"/>
    <lineage>
        <taxon>Eukaryota</taxon>
        <taxon>Fungi</taxon>
        <taxon>Dikarya</taxon>
        <taxon>Ascomycota</taxon>
        <taxon>Pezizomycotina</taxon>
        <taxon>Sordariomycetes</taxon>
        <taxon>Hypocreomycetidae</taxon>
        <taxon>Hypocreales</taxon>
        <taxon>Hypocreaceae</taxon>
        <taxon>Cladobotryum</taxon>
    </lineage>
</organism>
<dbReference type="GO" id="GO:0016787">
    <property type="term" value="F:hydrolase activity"/>
    <property type="evidence" value="ECO:0007669"/>
    <property type="project" value="UniProtKB-KW"/>
</dbReference>
<proteinExistence type="predicted"/>
<dbReference type="InterPro" id="IPR000086">
    <property type="entry name" value="NUDIX_hydrolase_dom"/>
</dbReference>
<dbReference type="Pfam" id="PF00293">
    <property type="entry name" value="NUDIX"/>
    <property type="match status" value="1"/>
</dbReference>